<protein>
    <recommendedName>
        <fullName evidence="9">Amino acid permease/ SLC12A domain-containing protein</fullName>
    </recommendedName>
</protein>
<dbReference type="GO" id="GO:0015171">
    <property type="term" value="F:amino acid transmembrane transporter activity"/>
    <property type="evidence" value="ECO:0007669"/>
    <property type="project" value="TreeGrafter"/>
</dbReference>
<keyword evidence="6 8" id="KW-0472">Membrane</keyword>
<evidence type="ECO:0000256" key="8">
    <source>
        <dbReference type="SAM" id="Phobius"/>
    </source>
</evidence>
<dbReference type="InterPro" id="IPR004841">
    <property type="entry name" value="AA-permease/SLC12A_dom"/>
</dbReference>
<feature type="transmembrane region" description="Helical" evidence="8">
    <location>
        <begin position="197"/>
        <end position="217"/>
    </location>
</feature>
<dbReference type="AlphaFoldDB" id="A0AAD4EP35"/>
<reference evidence="10" key="1">
    <citation type="submission" date="2023-02" db="EMBL/GenBank/DDBJ databases">
        <authorList>
            <person name="Palmer J.M."/>
        </authorList>
    </citation>
    <scope>NUCLEOTIDE SEQUENCE</scope>
    <source>
        <strain evidence="10">FW57</strain>
    </source>
</reference>
<gene>
    <name evidence="10" type="ORF">NEMBOFW57_009462</name>
</gene>
<comment type="subcellular location">
    <subcellularLocation>
        <location evidence="1">Membrane</location>
        <topology evidence="1">Multi-pass membrane protein</topology>
    </subcellularLocation>
</comment>
<keyword evidence="11" id="KW-1185">Reference proteome</keyword>
<evidence type="ECO:0000256" key="1">
    <source>
        <dbReference type="ARBA" id="ARBA00004141"/>
    </source>
</evidence>
<evidence type="ECO:0000256" key="7">
    <source>
        <dbReference type="SAM" id="MobiDB-lite"/>
    </source>
</evidence>
<keyword evidence="5 8" id="KW-1133">Transmembrane helix</keyword>
<feature type="transmembrane region" description="Helical" evidence="8">
    <location>
        <begin position="292"/>
        <end position="314"/>
    </location>
</feature>
<dbReference type="GO" id="GO:0016020">
    <property type="term" value="C:membrane"/>
    <property type="evidence" value="ECO:0007669"/>
    <property type="project" value="UniProtKB-SubCell"/>
</dbReference>
<sequence>MTLDDIEMNRLGRTRSPAEASSITARGPTSIISDAGTLCPGSRRAISTPITTNGGGGMKGHIGRFIDSFRRDEGTAFSTHVTNTYSDHDPDYDGDTPPNKNRFGVVPSVVRQHQGERYYDLRAANAQTASTMLARELKGRHLYALQWIVVLLLEIIAGVLTVGYWNSSLPPSIFVTVFLVVIVVINLIGIRGYGEAEFLFAIVKVVAVIGFITELVGLAVAETSNPCKSLPTAIKQVFWRITLFYIVSLVLVGLLVPYTEPRLLGANSLADPSASPFVIAIESAGTTILPSIMNGVILVSVISVGNSIGFLGYLASYQEYGRVFDWLLAISGLSTIFTWASTCLAYIRLRKAWAYWHRSVADMAFRVQAGVVGSWVGLLCNVVVLAAQLWVAIAPLLEEDGEVRSASERA</sequence>
<keyword evidence="3 8" id="KW-0812">Transmembrane</keyword>
<keyword evidence="2" id="KW-0813">Transport</keyword>
<accession>A0AAD4EP35</accession>
<evidence type="ECO:0000313" key="11">
    <source>
        <dbReference type="Proteomes" id="UP001197093"/>
    </source>
</evidence>
<dbReference type="Proteomes" id="UP001197093">
    <property type="component" value="Unassembled WGS sequence"/>
</dbReference>
<dbReference type="Pfam" id="PF00324">
    <property type="entry name" value="AA_permease"/>
    <property type="match status" value="2"/>
</dbReference>
<evidence type="ECO:0000256" key="6">
    <source>
        <dbReference type="ARBA" id="ARBA00023136"/>
    </source>
</evidence>
<feature type="transmembrane region" description="Helical" evidence="8">
    <location>
        <begin position="171"/>
        <end position="190"/>
    </location>
</feature>
<feature type="transmembrane region" description="Helical" evidence="8">
    <location>
        <begin position="142"/>
        <end position="165"/>
    </location>
</feature>
<name>A0AAD4EP35_9PEZI</name>
<dbReference type="PANTHER" id="PTHR43341">
    <property type="entry name" value="AMINO ACID PERMEASE"/>
    <property type="match status" value="1"/>
</dbReference>
<dbReference type="EMBL" id="JAHCVI010000005">
    <property type="protein sequence ID" value="KAG7284847.1"/>
    <property type="molecule type" value="Genomic_DNA"/>
</dbReference>
<evidence type="ECO:0000313" key="10">
    <source>
        <dbReference type="EMBL" id="KAG7284847.1"/>
    </source>
</evidence>
<keyword evidence="4" id="KW-0029">Amino-acid transport</keyword>
<comment type="caution">
    <text evidence="10">The sequence shown here is derived from an EMBL/GenBank/DDBJ whole genome shotgun (WGS) entry which is preliminary data.</text>
</comment>
<evidence type="ECO:0000256" key="3">
    <source>
        <dbReference type="ARBA" id="ARBA00022692"/>
    </source>
</evidence>
<dbReference type="PANTHER" id="PTHR43341:SF1">
    <property type="entry name" value="GENERAL AMINO-ACID PERMEASE GAP1"/>
    <property type="match status" value="1"/>
</dbReference>
<feature type="domain" description="Amino acid permease/ SLC12A" evidence="9">
    <location>
        <begin position="213"/>
        <end position="310"/>
    </location>
</feature>
<organism evidence="10 11">
    <name type="scientific">Staphylotrichum longicolle</name>
    <dbReference type="NCBI Taxonomy" id="669026"/>
    <lineage>
        <taxon>Eukaryota</taxon>
        <taxon>Fungi</taxon>
        <taxon>Dikarya</taxon>
        <taxon>Ascomycota</taxon>
        <taxon>Pezizomycotina</taxon>
        <taxon>Sordariomycetes</taxon>
        <taxon>Sordariomycetidae</taxon>
        <taxon>Sordariales</taxon>
        <taxon>Chaetomiaceae</taxon>
        <taxon>Staphylotrichum</taxon>
    </lineage>
</organism>
<feature type="transmembrane region" description="Helical" evidence="8">
    <location>
        <begin position="370"/>
        <end position="393"/>
    </location>
</feature>
<feature type="region of interest" description="Disordered" evidence="7">
    <location>
        <begin position="1"/>
        <end position="25"/>
    </location>
</feature>
<feature type="domain" description="Amino acid permease/ SLC12A" evidence="9">
    <location>
        <begin position="142"/>
        <end position="212"/>
    </location>
</feature>
<dbReference type="Gene3D" id="1.20.1740.10">
    <property type="entry name" value="Amino acid/polyamine transporter I"/>
    <property type="match status" value="1"/>
</dbReference>
<proteinExistence type="predicted"/>
<dbReference type="InterPro" id="IPR050524">
    <property type="entry name" value="APC_YAT"/>
</dbReference>
<evidence type="ECO:0000256" key="4">
    <source>
        <dbReference type="ARBA" id="ARBA00022970"/>
    </source>
</evidence>
<feature type="transmembrane region" description="Helical" evidence="8">
    <location>
        <begin position="326"/>
        <end position="349"/>
    </location>
</feature>
<evidence type="ECO:0000259" key="9">
    <source>
        <dbReference type="Pfam" id="PF00324"/>
    </source>
</evidence>
<evidence type="ECO:0000256" key="2">
    <source>
        <dbReference type="ARBA" id="ARBA00022448"/>
    </source>
</evidence>
<feature type="transmembrane region" description="Helical" evidence="8">
    <location>
        <begin position="237"/>
        <end position="258"/>
    </location>
</feature>
<evidence type="ECO:0000256" key="5">
    <source>
        <dbReference type="ARBA" id="ARBA00022989"/>
    </source>
</evidence>